<feature type="compositionally biased region" description="Low complexity" evidence="1">
    <location>
        <begin position="1007"/>
        <end position="1017"/>
    </location>
</feature>
<feature type="region of interest" description="Disordered" evidence="1">
    <location>
        <begin position="509"/>
        <end position="542"/>
    </location>
</feature>
<evidence type="ECO:0000256" key="1">
    <source>
        <dbReference type="SAM" id="MobiDB-lite"/>
    </source>
</evidence>
<feature type="compositionally biased region" description="Low complexity" evidence="1">
    <location>
        <begin position="623"/>
        <end position="632"/>
    </location>
</feature>
<feature type="compositionally biased region" description="Low complexity" evidence="1">
    <location>
        <begin position="463"/>
        <end position="483"/>
    </location>
</feature>
<feature type="region of interest" description="Disordered" evidence="1">
    <location>
        <begin position="560"/>
        <end position="590"/>
    </location>
</feature>
<feature type="compositionally biased region" description="Basic residues" evidence="1">
    <location>
        <begin position="104"/>
        <end position="116"/>
    </location>
</feature>
<feature type="compositionally biased region" description="Polar residues" evidence="1">
    <location>
        <begin position="120"/>
        <end position="138"/>
    </location>
</feature>
<dbReference type="EMBL" id="JAJSOF020000033">
    <property type="protein sequence ID" value="KAJ4430147.1"/>
    <property type="molecule type" value="Genomic_DNA"/>
</dbReference>
<feature type="region of interest" description="Disordered" evidence="1">
    <location>
        <begin position="605"/>
        <end position="694"/>
    </location>
</feature>
<feature type="compositionally biased region" description="Basic and acidic residues" evidence="1">
    <location>
        <begin position="954"/>
        <end position="970"/>
    </location>
</feature>
<feature type="compositionally biased region" description="Low complexity" evidence="1">
    <location>
        <begin position="370"/>
        <end position="383"/>
    </location>
</feature>
<feature type="compositionally biased region" description="Basic and acidic residues" evidence="1">
    <location>
        <begin position="638"/>
        <end position="652"/>
    </location>
</feature>
<feature type="compositionally biased region" description="Polar residues" evidence="1">
    <location>
        <begin position="443"/>
        <end position="453"/>
    </location>
</feature>
<feature type="compositionally biased region" description="Basic and acidic residues" evidence="1">
    <location>
        <begin position="418"/>
        <end position="428"/>
    </location>
</feature>
<feature type="region of interest" description="Disordered" evidence="1">
    <location>
        <begin position="1194"/>
        <end position="1239"/>
    </location>
</feature>
<feature type="region of interest" description="Disordered" evidence="1">
    <location>
        <begin position="104"/>
        <end position="138"/>
    </location>
</feature>
<accession>A0ABQ8S8W8</accession>
<protein>
    <submittedName>
        <fullName evidence="2">Uncharacterized protein</fullName>
    </submittedName>
</protein>
<reference evidence="2 3" key="1">
    <citation type="journal article" date="2022" name="Allergy">
        <title>Genome assembly and annotation of Periplaneta americana reveal a comprehensive cockroach allergen profile.</title>
        <authorList>
            <person name="Wang L."/>
            <person name="Xiong Q."/>
            <person name="Saelim N."/>
            <person name="Wang L."/>
            <person name="Nong W."/>
            <person name="Wan A.T."/>
            <person name="Shi M."/>
            <person name="Liu X."/>
            <person name="Cao Q."/>
            <person name="Hui J.H.L."/>
            <person name="Sookrung N."/>
            <person name="Leung T.F."/>
            <person name="Tungtrongchitr A."/>
            <person name="Tsui S.K.W."/>
        </authorList>
    </citation>
    <scope>NUCLEOTIDE SEQUENCE [LARGE SCALE GENOMIC DNA]</scope>
    <source>
        <strain evidence="2">PWHHKU_190912</strain>
    </source>
</reference>
<dbReference type="Proteomes" id="UP001148838">
    <property type="component" value="Unassembled WGS sequence"/>
</dbReference>
<gene>
    <name evidence="2" type="ORF">ANN_22357</name>
</gene>
<feature type="compositionally biased region" description="Low complexity" evidence="1">
    <location>
        <begin position="335"/>
        <end position="358"/>
    </location>
</feature>
<feature type="compositionally biased region" description="Polar residues" evidence="1">
    <location>
        <begin position="662"/>
        <end position="682"/>
    </location>
</feature>
<evidence type="ECO:0000313" key="3">
    <source>
        <dbReference type="Proteomes" id="UP001148838"/>
    </source>
</evidence>
<comment type="caution">
    <text evidence="2">The sequence shown here is derived from an EMBL/GenBank/DDBJ whole genome shotgun (WGS) entry which is preliminary data.</text>
</comment>
<feature type="compositionally biased region" description="Acidic residues" evidence="1">
    <location>
        <begin position="511"/>
        <end position="542"/>
    </location>
</feature>
<sequence length="1239" mass="137916">MFGIKFRSWMETHIVRPRKKQQQQRCKEGNVGKSKSSGKVVPERPLLDSAGNSPTSPLIAKKDEPQKNQHVLRCGLIYSEEIQHTAGGVSTCSKAMETIALPSNHHHHHHHHHHHGYMGNNLSSPESAYSTGYSTDGTSPGASFPPEYYINIRTGTHYFHSSTTTPTAPCSLVPVGHDPHLNLPHRHLVSAHGREEASKSRSSRDVRNGCVVEVEILNPREGFDGRHITHTSTPKVLPAPEPASRSQASHSHSHRRTESCDESRRYPAAIRTSFAQLDDATSITPPPSAGPGTSLTVNPITNSIINPTSSPQSVAQLTASPRQRNRIRTNPWLPSSTPSNSSAISTNSSTSSSNNAANFKTRAVPEIGESSTNISSCSSGTGCKHTQTMQGESSSSYGSGSDVTLPRKQPLQQQTMAKDGEHISEENVRSSPHLRGWCHTPPGDSNASGSNSSCKHHRGSVCSSSSSSSSSHTANNYSHSNTSDMSDDDLTLNEMLGKYDESYIYEKETDILSDSDPTDCEEDYGETDFDTGQDGGDEREPQEDEELDFIDNGSYLELNPLDLDDGTDKSSSSAKGLVNKGHCTYHMPHSGTEFVRKSTTRFRESFLRRSSARRHGVKDENVSRSPGPSSRRASVRRFNNEEGLNRRVSRDGSRHRRHHEPSSNSGTAANNTGPLNHTLAGNSSSRSSSEKRKIRCSLRRNCNVRGVPNKNVPPPVVNNNGITFNSKEKISIVEAENAGVYNLNRILMQKMLLHVNGSGSRSAGNTPVSLRKKIINDDTRRKVLSPSRLKPRIEDNRLKWDIDKNQNTNDVQTSPMRENVIKKRSYSISCGTRSEEFRKGIPTSTYLTTFSSEIALIEADKEADRKYKELILEAEHILVSMKENSSEKCFNFIVPPPPQEFNSKESNDNCVNENGNTVTGTKDVDGDTTELSCENRNNVIKPAIMNKTFNSPKRVLDENRRTSRREKEQNVNRTNSPSKRIVTEGKRSCEFNRRGRLKTPEGLIHASSSSSTDSDGSITPKKSPTLPPTVPVQTAQQRPPLVTFRSIDLGNELGGSGYCPQSEPVKRKVYTCSSTFDRLQKSLEKSHHQASLRLKAEREDRNDDKGKINFLLRILSDWNARRTEGDSRRDSLKEKLERLRRERLEVEAKVREAQEEERQRLDDKAQCQRQLSLFRRQMLVHTIEGLKRSLEDQSAKLQETYSQQEQQQSSEEEDICRTHSTSSSSSNKECQTQNQNSAE</sequence>
<feature type="compositionally biased region" description="Polar residues" evidence="1">
    <location>
        <begin position="273"/>
        <end position="283"/>
    </location>
</feature>
<feature type="compositionally biased region" description="Basic and acidic residues" evidence="1">
    <location>
        <begin position="256"/>
        <end position="265"/>
    </location>
</feature>
<feature type="compositionally biased region" description="Polar residues" evidence="1">
    <location>
        <begin position="291"/>
        <end position="322"/>
    </location>
</feature>
<name>A0ABQ8S8W8_PERAM</name>
<feature type="region of interest" description="Disordered" evidence="1">
    <location>
        <begin position="15"/>
        <end position="66"/>
    </location>
</feature>
<feature type="region of interest" description="Disordered" evidence="1">
    <location>
        <begin position="944"/>
        <end position="1037"/>
    </location>
</feature>
<feature type="region of interest" description="Disordered" evidence="1">
    <location>
        <begin position="222"/>
        <end position="489"/>
    </location>
</feature>
<proteinExistence type="predicted"/>
<feature type="compositionally biased region" description="Basic and acidic residues" evidence="1">
    <location>
        <begin position="981"/>
        <end position="993"/>
    </location>
</feature>
<feature type="compositionally biased region" description="Low complexity" evidence="1">
    <location>
        <begin position="391"/>
        <end position="401"/>
    </location>
</feature>
<evidence type="ECO:0000313" key="2">
    <source>
        <dbReference type="EMBL" id="KAJ4430147.1"/>
    </source>
</evidence>
<feature type="compositionally biased region" description="Polar residues" evidence="1">
    <location>
        <begin position="1227"/>
        <end position="1239"/>
    </location>
</feature>
<organism evidence="2 3">
    <name type="scientific">Periplaneta americana</name>
    <name type="common">American cockroach</name>
    <name type="synonym">Blatta americana</name>
    <dbReference type="NCBI Taxonomy" id="6978"/>
    <lineage>
        <taxon>Eukaryota</taxon>
        <taxon>Metazoa</taxon>
        <taxon>Ecdysozoa</taxon>
        <taxon>Arthropoda</taxon>
        <taxon>Hexapoda</taxon>
        <taxon>Insecta</taxon>
        <taxon>Pterygota</taxon>
        <taxon>Neoptera</taxon>
        <taxon>Polyneoptera</taxon>
        <taxon>Dictyoptera</taxon>
        <taxon>Blattodea</taxon>
        <taxon>Blattoidea</taxon>
        <taxon>Blattidae</taxon>
        <taxon>Blattinae</taxon>
        <taxon>Periplaneta</taxon>
    </lineage>
</organism>
<keyword evidence="3" id="KW-1185">Reference proteome</keyword>